<feature type="transmembrane region" description="Helical" evidence="1">
    <location>
        <begin position="232"/>
        <end position="248"/>
    </location>
</feature>
<proteinExistence type="predicted"/>
<dbReference type="NCBIfam" id="TIGR02595">
    <property type="entry name" value="PEP_CTERM"/>
    <property type="match status" value="1"/>
</dbReference>
<dbReference type="Pfam" id="PF07589">
    <property type="entry name" value="PEP-CTERM"/>
    <property type="match status" value="1"/>
</dbReference>
<comment type="caution">
    <text evidence="4">The sequence shown here is derived from an EMBL/GenBank/DDBJ whole genome shotgun (WGS) entry which is preliminary data.</text>
</comment>
<evidence type="ECO:0000313" key="5">
    <source>
        <dbReference type="Proteomes" id="UP000626026"/>
    </source>
</evidence>
<keyword evidence="1" id="KW-0472">Membrane</keyword>
<gene>
    <name evidence="4" type="ORF">IBL26_03355</name>
</gene>
<keyword evidence="1" id="KW-1133">Transmembrane helix</keyword>
<reference evidence="4 5" key="1">
    <citation type="journal article" date="2013" name="Int. J. Syst. Evol. Microbiol.">
        <title>Roseomonas aerophila sp. nov., isolated from air.</title>
        <authorList>
            <person name="Kim S.J."/>
            <person name="Weon H.Y."/>
            <person name="Ahn J.H."/>
            <person name="Hong S.B."/>
            <person name="Seok S.J."/>
            <person name="Whang K.S."/>
            <person name="Kwon S.W."/>
        </authorList>
    </citation>
    <scope>NUCLEOTIDE SEQUENCE [LARGE SCALE GENOMIC DNA]</scope>
    <source>
        <strain evidence="4 5">NBRC 108923</strain>
    </source>
</reference>
<feature type="signal peptide" evidence="2">
    <location>
        <begin position="1"/>
        <end position="22"/>
    </location>
</feature>
<dbReference type="InterPro" id="IPR013424">
    <property type="entry name" value="Ice-binding_C"/>
</dbReference>
<keyword evidence="2" id="KW-0732">Signal</keyword>
<organism evidence="4 5">
    <name type="scientific">Teichococcus aerophilus</name>
    <dbReference type="NCBI Taxonomy" id="1224513"/>
    <lineage>
        <taxon>Bacteria</taxon>
        <taxon>Pseudomonadati</taxon>
        <taxon>Pseudomonadota</taxon>
        <taxon>Alphaproteobacteria</taxon>
        <taxon>Acetobacterales</taxon>
        <taxon>Roseomonadaceae</taxon>
        <taxon>Roseomonas</taxon>
    </lineage>
</organism>
<evidence type="ECO:0000256" key="2">
    <source>
        <dbReference type="SAM" id="SignalP"/>
    </source>
</evidence>
<name>A0ABR7RH27_9PROT</name>
<feature type="chain" id="PRO_5045164551" evidence="2">
    <location>
        <begin position="23"/>
        <end position="253"/>
    </location>
</feature>
<dbReference type="EMBL" id="JACTVA010000003">
    <property type="protein sequence ID" value="MBC9205860.1"/>
    <property type="molecule type" value="Genomic_DNA"/>
</dbReference>
<evidence type="ECO:0000313" key="4">
    <source>
        <dbReference type="EMBL" id="MBC9205860.1"/>
    </source>
</evidence>
<feature type="domain" description="Ice-binding protein C-terminal" evidence="3">
    <location>
        <begin position="228"/>
        <end position="251"/>
    </location>
</feature>
<keyword evidence="1" id="KW-0812">Transmembrane</keyword>
<protein>
    <submittedName>
        <fullName evidence="4">PEP-CTERM sorting domain-containing protein</fullName>
    </submittedName>
</protein>
<sequence length="253" mass="24954">MKSILRLTVAASAVLFAHSASAGVVRVSEAAFVAGSGLITFSEFAQGTVNPVYAPATYGGGAGSPTVTFDGYFTGQTAGAANPGACPAGAAVSGCVLGNPTGPLSLAAASPDTFITQDGANPTSPVLSGTPQFNGSIAILFSTPQFGVGLQGGFFNAIAGTAITAFDSLGNVLGSVTNTGLGIEFLGLVSDNGLAQISGLLFSLVGAEPAGFAIDNVRFGLQGQVVTPVPEPATAALFGAGMLGLFFARRRKA</sequence>
<evidence type="ECO:0000256" key="1">
    <source>
        <dbReference type="SAM" id="Phobius"/>
    </source>
</evidence>
<keyword evidence="5" id="KW-1185">Reference proteome</keyword>
<dbReference type="Proteomes" id="UP000626026">
    <property type="component" value="Unassembled WGS sequence"/>
</dbReference>
<accession>A0ABR7RH27</accession>
<evidence type="ECO:0000259" key="3">
    <source>
        <dbReference type="Pfam" id="PF07589"/>
    </source>
</evidence>